<evidence type="ECO:0000313" key="5">
    <source>
        <dbReference type="Proteomes" id="UP000028828"/>
    </source>
</evidence>
<feature type="compositionally biased region" description="Low complexity" evidence="2">
    <location>
        <begin position="874"/>
        <end position="887"/>
    </location>
</feature>
<feature type="compositionally biased region" description="Basic and acidic residues" evidence="2">
    <location>
        <begin position="3862"/>
        <end position="3874"/>
    </location>
</feature>
<reference evidence="4 5" key="1">
    <citation type="submission" date="2014-03" db="EMBL/GenBank/DDBJ databases">
        <authorList>
            <person name="Sibley D."/>
            <person name="Venepally P."/>
            <person name="Karamycheva S."/>
            <person name="Hadjithomas M."/>
            <person name="Khan A."/>
            <person name="Brunk B."/>
            <person name="Roos D."/>
            <person name="Caler E."/>
            <person name="Lorenzi H."/>
        </authorList>
    </citation>
    <scope>NUCLEOTIDE SEQUENCE [LARGE SCALE GENOMIC DNA]</scope>
    <source>
        <strain evidence="5">p89</strain>
    </source>
</reference>
<evidence type="ECO:0000256" key="1">
    <source>
        <dbReference type="ARBA" id="ARBA00022448"/>
    </source>
</evidence>
<feature type="compositionally biased region" description="Basic and acidic residues" evidence="2">
    <location>
        <begin position="2020"/>
        <end position="2039"/>
    </location>
</feature>
<feature type="region of interest" description="Disordered" evidence="2">
    <location>
        <begin position="6039"/>
        <end position="6063"/>
    </location>
</feature>
<feature type="compositionally biased region" description="Polar residues" evidence="2">
    <location>
        <begin position="6798"/>
        <end position="6810"/>
    </location>
</feature>
<feature type="compositionally biased region" description="Acidic residues" evidence="2">
    <location>
        <begin position="1152"/>
        <end position="1161"/>
    </location>
</feature>
<feature type="region of interest" description="Disordered" evidence="2">
    <location>
        <begin position="1324"/>
        <end position="1379"/>
    </location>
</feature>
<gene>
    <name evidence="4" type="ORF">TGP89_306020A</name>
</gene>
<feature type="compositionally biased region" description="Basic and acidic residues" evidence="2">
    <location>
        <begin position="3008"/>
        <end position="3023"/>
    </location>
</feature>
<feature type="region of interest" description="Disordered" evidence="2">
    <location>
        <begin position="3067"/>
        <end position="3157"/>
    </location>
</feature>
<feature type="region of interest" description="Disordered" evidence="2">
    <location>
        <begin position="2375"/>
        <end position="2398"/>
    </location>
</feature>
<feature type="compositionally biased region" description="Gly residues" evidence="2">
    <location>
        <begin position="1054"/>
        <end position="1069"/>
    </location>
</feature>
<feature type="region of interest" description="Disordered" evidence="2">
    <location>
        <begin position="5201"/>
        <end position="5225"/>
    </location>
</feature>
<feature type="compositionally biased region" description="Low complexity" evidence="2">
    <location>
        <begin position="470"/>
        <end position="489"/>
    </location>
</feature>
<feature type="compositionally biased region" description="Basic and acidic residues" evidence="2">
    <location>
        <begin position="6668"/>
        <end position="6682"/>
    </location>
</feature>
<feature type="compositionally biased region" description="Basic and acidic residues" evidence="2">
    <location>
        <begin position="6562"/>
        <end position="6578"/>
    </location>
</feature>
<feature type="compositionally biased region" description="Low complexity" evidence="2">
    <location>
        <begin position="820"/>
        <end position="830"/>
    </location>
</feature>
<feature type="compositionally biased region" description="Basic and acidic residues" evidence="2">
    <location>
        <begin position="560"/>
        <end position="571"/>
    </location>
</feature>
<feature type="compositionally biased region" description="Low complexity" evidence="2">
    <location>
        <begin position="746"/>
        <end position="793"/>
    </location>
</feature>
<feature type="region of interest" description="Disordered" evidence="2">
    <location>
        <begin position="3833"/>
        <end position="3878"/>
    </location>
</feature>
<proteinExistence type="predicted"/>
<feature type="region of interest" description="Disordered" evidence="2">
    <location>
        <begin position="1617"/>
        <end position="1652"/>
    </location>
</feature>
<feature type="region of interest" description="Disordered" evidence="2">
    <location>
        <begin position="2156"/>
        <end position="2232"/>
    </location>
</feature>
<feature type="compositionally biased region" description="Basic and acidic residues" evidence="2">
    <location>
        <begin position="6970"/>
        <end position="6988"/>
    </location>
</feature>
<feature type="compositionally biased region" description="Polar residues" evidence="2">
    <location>
        <begin position="3636"/>
        <end position="3645"/>
    </location>
</feature>
<feature type="compositionally biased region" description="Basic and acidic residues" evidence="2">
    <location>
        <begin position="2204"/>
        <end position="2217"/>
    </location>
</feature>
<feature type="compositionally biased region" description="Polar residues" evidence="2">
    <location>
        <begin position="3085"/>
        <end position="3094"/>
    </location>
</feature>
<feature type="region of interest" description="Disordered" evidence="2">
    <location>
        <begin position="6930"/>
        <end position="7028"/>
    </location>
</feature>
<feature type="compositionally biased region" description="Polar residues" evidence="2">
    <location>
        <begin position="247"/>
        <end position="260"/>
    </location>
</feature>
<feature type="compositionally biased region" description="Basic and acidic residues" evidence="2">
    <location>
        <begin position="6486"/>
        <end position="6525"/>
    </location>
</feature>
<feature type="compositionally biased region" description="Acidic residues" evidence="2">
    <location>
        <begin position="1110"/>
        <end position="1127"/>
    </location>
</feature>
<evidence type="ECO:0000259" key="3">
    <source>
        <dbReference type="Pfam" id="PF12624"/>
    </source>
</evidence>
<feature type="region of interest" description="Disordered" evidence="2">
    <location>
        <begin position="2339"/>
        <end position="2363"/>
    </location>
</feature>
<feature type="region of interest" description="Disordered" evidence="2">
    <location>
        <begin position="2839"/>
        <end position="2865"/>
    </location>
</feature>
<accession>A0A086JDW6</accession>
<feature type="region of interest" description="Disordered" evidence="2">
    <location>
        <begin position="3607"/>
        <end position="3649"/>
    </location>
</feature>
<feature type="compositionally biased region" description="Polar residues" evidence="2">
    <location>
        <begin position="6146"/>
        <end position="6157"/>
    </location>
</feature>
<feature type="compositionally biased region" description="Basic and acidic residues" evidence="2">
    <location>
        <begin position="2159"/>
        <end position="2176"/>
    </location>
</feature>
<feature type="compositionally biased region" description="Low complexity" evidence="2">
    <location>
        <begin position="5143"/>
        <end position="5178"/>
    </location>
</feature>
<feature type="compositionally biased region" description="Polar residues" evidence="2">
    <location>
        <begin position="2387"/>
        <end position="2396"/>
    </location>
</feature>
<feature type="region of interest" description="Disordered" evidence="2">
    <location>
        <begin position="5091"/>
        <end position="5181"/>
    </location>
</feature>
<dbReference type="OrthoDB" id="347976at2759"/>
<feature type="domain" description="Chorein N-terminal" evidence="3">
    <location>
        <begin position="1"/>
        <end position="217"/>
    </location>
</feature>
<feature type="region of interest" description="Disordered" evidence="2">
    <location>
        <begin position="225"/>
        <end position="282"/>
    </location>
</feature>
<feature type="compositionally biased region" description="Basic and acidic residues" evidence="2">
    <location>
        <begin position="2046"/>
        <end position="2058"/>
    </location>
</feature>
<feature type="compositionally biased region" description="Polar residues" evidence="2">
    <location>
        <begin position="6820"/>
        <end position="6835"/>
    </location>
</feature>
<feature type="region of interest" description="Disordered" evidence="2">
    <location>
        <begin position="2015"/>
        <end position="2060"/>
    </location>
</feature>
<feature type="compositionally biased region" description="Polar residues" evidence="2">
    <location>
        <begin position="5620"/>
        <end position="5637"/>
    </location>
</feature>
<feature type="compositionally biased region" description="Polar residues" evidence="2">
    <location>
        <begin position="1070"/>
        <end position="1081"/>
    </location>
</feature>
<feature type="compositionally biased region" description="Basic and acidic residues" evidence="2">
    <location>
        <begin position="1128"/>
        <end position="1151"/>
    </location>
</feature>
<feature type="region of interest" description="Disordered" evidence="2">
    <location>
        <begin position="515"/>
        <end position="534"/>
    </location>
</feature>
<name>A0A086JDW6_TOXGO</name>
<feature type="compositionally biased region" description="Basic and acidic residues" evidence="2">
    <location>
        <begin position="6110"/>
        <end position="6120"/>
    </location>
</feature>
<feature type="region of interest" description="Disordered" evidence="2">
    <location>
        <begin position="1046"/>
        <end position="1176"/>
    </location>
</feature>
<feature type="region of interest" description="Disordered" evidence="2">
    <location>
        <begin position="548"/>
        <end position="805"/>
    </location>
</feature>
<feature type="region of interest" description="Disordered" evidence="2">
    <location>
        <begin position="6079"/>
        <end position="6182"/>
    </location>
</feature>
<feature type="non-terminal residue" evidence="4">
    <location>
        <position position="7028"/>
    </location>
</feature>
<dbReference type="EMBL" id="AEYI02002073">
    <property type="protein sequence ID" value="KFG30334.1"/>
    <property type="molecule type" value="Genomic_DNA"/>
</dbReference>
<feature type="compositionally biased region" description="Gly residues" evidence="2">
    <location>
        <begin position="5203"/>
        <end position="5217"/>
    </location>
</feature>
<feature type="region of interest" description="Disordered" evidence="2">
    <location>
        <begin position="394"/>
        <end position="499"/>
    </location>
</feature>
<feature type="region of interest" description="Disordered" evidence="2">
    <location>
        <begin position="1979"/>
        <end position="2001"/>
    </location>
</feature>
<feature type="compositionally biased region" description="Basic and acidic residues" evidence="2">
    <location>
        <begin position="6127"/>
        <end position="6140"/>
    </location>
</feature>
<feature type="region of interest" description="Disordered" evidence="2">
    <location>
        <begin position="4931"/>
        <end position="4951"/>
    </location>
</feature>
<feature type="compositionally biased region" description="Basic and acidic residues" evidence="2">
    <location>
        <begin position="6763"/>
        <end position="6774"/>
    </location>
</feature>
<feature type="region of interest" description="Disordered" evidence="2">
    <location>
        <begin position="3457"/>
        <end position="3503"/>
    </location>
</feature>
<evidence type="ECO:0000256" key="2">
    <source>
        <dbReference type="SAM" id="MobiDB-lite"/>
    </source>
</evidence>
<feature type="compositionally biased region" description="Polar residues" evidence="2">
    <location>
        <begin position="4550"/>
        <end position="4564"/>
    </location>
</feature>
<feature type="compositionally biased region" description="Basic and acidic residues" evidence="2">
    <location>
        <begin position="717"/>
        <end position="736"/>
    </location>
</feature>
<organism evidence="4 5">
    <name type="scientific">Toxoplasma gondii p89</name>
    <dbReference type="NCBI Taxonomy" id="943119"/>
    <lineage>
        <taxon>Eukaryota</taxon>
        <taxon>Sar</taxon>
        <taxon>Alveolata</taxon>
        <taxon>Apicomplexa</taxon>
        <taxon>Conoidasida</taxon>
        <taxon>Coccidia</taxon>
        <taxon>Eucoccidiorida</taxon>
        <taxon>Eimeriorina</taxon>
        <taxon>Sarcocystidae</taxon>
        <taxon>Toxoplasma</taxon>
    </lineage>
</organism>
<feature type="compositionally biased region" description="Low complexity" evidence="2">
    <location>
        <begin position="5094"/>
        <end position="5115"/>
    </location>
</feature>
<feature type="region of interest" description="Disordered" evidence="2">
    <location>
        <begin position="4767"/>
        <end position="4818"/>
    </location>
</feature>
<feature type="region of interest" description="Disordered" evidence="2">
    <location>
        <begin position="6460"/>
        <end position="6909"/>
    </location>
</feature>
<protein>
    <submittedName>
        <fullName evidence="4">Amine-terminal region of chorein, A TM vesicle-mediated sorter</fullName>
    </submittedName>
</protein>
<feature type="compositionally biased region" description="Basic and acidic residues" evidence="2">
    <location>
        <begin position="4117"/>
        <end position="4132"/>
    </location>
</feature>
<dbReference type="Proteomes" id="UP000028828">
    <property type="component" value="Unassembled WGS sequence"/>
</dbReference>
<feature type="compositionally biased region" description="Basic and acidic residues" evidence="2">
    <location>
        <begin position="2560"/>
        <end position="2570"/>
    </location>
</feature>
<feature type="region of interest" description="Disordered" evidence="2">
    <location>
        <begin position="1917"/>
        <end position="1962"/>
    </location>
</feature>
<comment type="caution">
    <text evidence="4">The sequence shown here is derived from an EMBL/GenBank/DDBJ whole genome shotgun (WGS) entry which is preliminary data.</text>
</comment>
<feature type="region of interest" description="Disordered" evidence="2">
    <location>
        <begin position="2983"/>
        <end position="3023"/>
    </location>
</feature>
<dbReference type="VEuPathDB" id="ToxoDB:TGP89_306020A"/>
<sequence>MLASAVVDLINNAASEFVVGLDSSQLDFSDLLSGKVDLRHLQLKQAAFDSLSMPVKLLFSYIGRIRVEVPLFSLMTSPLDVEVDDILVVLGTHPADEWDAESFKSVYLNQKEASLQHSEFQSMFSAIESGLTWSMLLTLASNIRASVRNVHVRIEDFHSRKSRPFSIGFCVKHALLHSAPKGADTSEPGFCTPSGSLQENMLFKMISVDGFGFYIDAIADPEWPFSRPHTPARATDTAKRRRATSVDAGTNRASFASSGSDPDDKRGARRPRKASRLSSASRIRLQSLRSSAEGDSNLFDVGQYGIPRFPGESDNNYNRRMYESLMSRVLEDPSRGDSFARGAYGGQRLREHPGRPRKFMPWDDRDEENSASSPVCSRCSGPSLCCAPTLHGSKGSLSSDTLGEREALPASPRQDVPPRGPALPRFSVAYAPPQAVVPGRNGPAAGPEQSGGGGPLAGAPLAEEGAQRVPAGSAGPPASSLPPSSTPASRTGPEGRRGGIYGLGACMNCRSHTTREEEVVMPDRGPELTQPRISPTESWMPYIAEFCNPVDGQHTGTKRQKADDGDAERGCSRPNFLPKNTQEAEASNAGPGLSQGGDATSRPPRGSRAASSQRDESGWFSNGETPPAWPISLTGNDEYEQTSFLGGPGGSLRKPRVSEKPPENPVEADRRAASSSSIISSVFQDASDARNARQATSGVPRQRGKKAVTARVSFGALEERDSSSSDVPEERDKDAENGSAPRIFASSSLTRHSPPSLSPLSSSGPSSPSSSVSRFTESLPQSTASSPLSSSDSLESRRPLELGTASQRAKFTSSFLLHSSPPFLTLSSTPQTLGTSQSPGPELHGPSVPDDLWAFPSETDEPGGPKAGAGTGAPSGDASASGAVSRVSPRRDREEDDNSVVYYDAVSSLPSGSGDAHGVDAAVAQEFTFPGKKEQKICGLPTKPAVSFAADRSVSVSNALFSTSPRLVQPRLPSGACQVRTVDSQRPGAQREARDRRAHSVSVPGAGAGETEEPGPQQSRRSIVRGLRRFATRKIMKVGTLVTAFGGLSPGAASDGGCGDAKTSKGGGNAVTSPSADSAFSKNVPYAVGDAEDEPDPTKRPGEQGGAGSDAEDEAEFADALSGEEETRDSGESEAGRGCKRVSEAAEKESEASTEAEEDDEGQSREEKKPETKALTLNADKTDGFRAFILSLWDIRHEYIVDPAVLEGQAKLYLSLVPTVPKGGPVVRCWSAWGERRRLPEERTEALPSCALFVTFVDLKITVSEVQALNLWKWLEYYFTLYSLWQGGILGSFEKPRASLHDQELYLKAWPLKLLHATVDSLEDPDLDAGDEGPASAMQGPKQRDSVSEATQTPDDLGKATGPEETQGQTDGEETTYDPARVLRSSEEIAAFCKHFEATHSLQTIFILRAKAFHRLKTLREKMGIRSRPRGPLMRLWNFITFGRYAATGSGAKDARESLVGDPEEVAQASRQFFEGLLRQNGVSVARIQDVRDQSVSKDFLLDVVVFDTQLLLTFEGQGVAVPAPRTGQRVLALETSCIHYHLQASKTGDQSISMDVELYPTSILTTGRDLESPYIPPEISPVMLLQPAASRVQVKKKDNVLVNFVNAVFRGGAGREAKVPDFRGDPDREQEALEVDGASSEKDPEARGSPSFFSSLFFGGETREEDVGSQGRGPVEVGRAVADKPKHLSLASTFQLGLGVRKAKNAFDLRKRRDDIVKGWSPGAYMRIDTQLFRTLEKPDVRMLVHSSAELVVLLSVQKLASFFGECLNLLDEATTKELQMSSNLQTVTVLRQGEDFCRAVAEGGISHPNFHLECDLQKTVSAILPRISSSLNCEGIKLNFGHLRAFSTLVPRRVSYPRDLPAAEMTDRYTCEVGGVQLVRLGSCTDDLSHLHMYVGGELIAFPVCISNLMIPGSGVSSEEPRTSQPGAEPAVSRASRRQRPRGDGETPPGGRRPSGGGAFLNLEEFLAGPDEANGDAVARDAEQSRGGGLSRESERKGGKALIGGRKFVGVLSSAGEGSDREDGKWRGREAMKDDGTRGGGRGSPREGQRGRKKSEQAVSFIVKPSKNHTTLAVCHEKFHADVPFFHVDVVQERLDVVVCELDVEFIVNVIAETMDIYYSYSNRLQMILSSLESQDEAVWRRMQSLRKMQALADGAARAERGERDSAVKEESRGEGTVPWSDPGEPVSPRLPSDEREECEEDAAHPREGDSRSEGETAGEVFGPQHSRVDNMVDDSVNRLVQAQWEKMQEAADEASRKFQLGDQQAAAEGHVTRVVVHSCFGGIQLQVWRRGPTWRGTQSLSGAQASFGVSPLDVFLQSTGSADAFWRQVLARAEEPNGERVSGTGDNRSMAGDNRGNFPRFQGTLTTASPLYYPTGSTAGPRDSTPSCYSATARQPRRGAVGKGTAYGAGGVGIYGDDSRKAVGGYSSGGNAYCGEPHASHIRAVLMNCVCLSHFSEGFGFAENQRIGPLISVISLPLTLTVAAASDGNVSLACKLEGVAIRDETNIAPLTMCYLFRGTGEGSEAPESGLKPKDAGVVAAGPLSERAAEMSSASATTKEREDGEGQQRTKLSSTPVLLHPKPADAVPTKSEDLALAVSPVGAKKTHGLVSARSARWRTADSEMWRGGSSFKEDSLPGLHAETRREMWATEDQGRDPGARRLPRRHKTLARLSTGSDATSVACHQLVGRVSPLQGGSKRRHPRAGSSVCPTEAAAPASPHLSVDFSGNFFSGASTCNIQLRTCRVVLLWEVLDEIAHWASDVSERLPTFPQPPPPLPRLPRALGPSVSLKRLGRSDGSLLYLPDSRRAVPWHLSDFDRRSQGSTVFVPRSCLNSDFSGRGRASEAYSLPPRTRRPEGGERAGTLPRNRLTRAYDRSIKADLCPGDHQRFPAFDSSPRPGVGCLVGPQRRRRHSCPETSIPLFMQIMKNRHEGETRERNLLLPGYLHGQLSSAALGSSAPIDTAEEGPRAQGRHQATLLAQKGGKDGTQHPARGRTRLFPGLTRYSGHGEKRRETEAGVSEEPRTFLALPTFHVPQLAGAMETLKQKNLGFSRPASPFGLSHFTESFSPWASQRPSRRDLDLSMSASASQPCSFSDGEAEKIRRQRTAESAGTTHAKSGSSWRVAEQFETAASPDSLQNRTRKASRTHADSRRSGVHFSVTGGAIFPSRASNSHANSFAFQDNGKSRRSGYMAELPGPVAQQKSGTGMSALSRISTHSAVSFYASPENAPLSQWATMIDYSRLMQAVEEYLPWEEGEVEDFSTIGPDNRLGSTFEAQPGDSGSMFAPPEWLLPDHGWLAGQCRRATGQNSGSELFSRAKNFLSVHVDFRISVFEVWMPVEPLRMPRPVKAKKPDEKTVLARGARTAPSSNVQGPFFVGGANSSFPSLPEADGGFERGALRGPPGRVVPRGQNEKPMCGPGAQITNQRVQVTWEDRETGVRRDVSTPKDTRVVEAVTKPQGILRPSRRGADRAAPVSANPTDEESSAALGPRGRSRRHPGLKVGKNFLKEELFRSNKKRAGAEGDPDGYVSDSAWLCREQGADQPGNSRNGVRGPGGAHEGLREIMDGAVTDIEKEALRARYATSRWTHKKGGGLLGGLDEKNRGFFGRGRREDDQGLTALLPGSSWRGDGDGSSVTNGRSSEGSRNPRDKFFGLFSSRSVDKAGFKTGARQSARVASARARAHWRRLRFLTRPPDRCWMTAVRESKEDYCTFFQTKHDRPTDNAEGVIPAPGCEIGPIPTVLAVKGAACATLMICRLTTSAIQDAMDREEDLFAGRCRDREEEASVLGQYAPVDVQEFADRAPDLAPHADVGGPDDSWHKEGPGRAYSLFAAPARGEETVRQGNAESRGKSGAGRRRHPSTRGDRIWDGRGVEDASTGFKGNDETVLSFWGPPWSWYVPELRKAFAFSDPGALSPVAPFRFFFPSMWRLQATLTDVVASSITPSAISPIYPAAIPWAEVVASSPLISPVRLSLGATLSLPHLYQMHERLAGIDSTASMTIYRAYGLTRPKAPEGLSVALQVEPVLVTMDCYSLLYIYQLLSILQGFGVYLSELFPSYASGDATSDEVGDGADRDTGGDAPDGVLCMHGRGRHEDDDSIATDNSSGSASGGARRDRRGGCEGPGKRYRDAPYAREYVPDGSLEGPASGPEAPGAIRRAPSAARTKGASDASNGATTLRHGCTESSVTQAEEKATNFVGPRSVIRTTGLLVGGERGGLSTSFRSIGFPPPAQCSGSDDENGSLLHRVTLESDRGTSCESRSLGALQAERAGVVFGRRGSSAVGDAPGVVIGRRSADAVGPKPLPKAEVLLYNFLHTFPVGLTLESELLRIGFWDFYSVNRRCFLTFTFEDLSLGATTKSRTKEVPLSLTSLTVQAAASSPEVLACRAALRRMEQDRVQRERRLHFARSVKTPNALLCSRRGRQATSGASDDSDDDRSGREGCQLSTLESSSVVSSGQWADDVRTASGFDSQHILASPVSSRNSRMSHRAADPQIQKGGQGEQRQAKPPLRTCSGGSVGVVPRASGRRRQSVPARVTVSNNWSPEGHEGGSEPSSRTWEGLNTASLGSGFRDPSWGAGVRRGAPKRARSAGGLGSFRPGEASGPKEGSFAGRESQRTFGDLPVGRREISRSFVYGDNAVDLAECRDEVSLPDSDDSFALPGAADSHLSIVKIPGTHRRRGSAANEAGFVRTGVSLASGAPVSPLRAGKAEAARSMFLANHEIAARTIAVRKAQGENACVSSGGRGPSGLGRQLRLPLRPKELKKLVMGGHVDGASSSGRGCGAEGPGSRGYQRLGSGLVSEDESDAGSGGGQLAAAGSGRPDKEANLLQEFLGWENPWLTLEASMMLELEHYNRIEGTNDLTMEPWQVTVLGSKASLRDSLDCDLEATWLNLNLNVALADAVLVYGYALIGCVIQERYALQLDCHKRWIQQRKREQEKGRQSGKKERDKTGVTVAGSDVRSAVLGDDGTRSSTGYTSFQGDRSGVAFSGSVYSGDKGLSEQYALTGATFLKPDGTLLHPDRFNILKCLFNALSLDFLGDNLVSKSSEYMHPSAEFAGDVLKKTADSVAVAKPRKHTSAVSVLAALGVLPSGGPGASGPAAHANAGSAGALAGETGLGTRNGPRDVSAAEQSRLPRGSRPTALTPSAQRGAAGHQAAAGASGDTPGDADLGGATLAEGATGSPADATTKAGLLVNRQSGYFSTALGDGGKAAGAGEGKNGGSREPREEEQLPQLFNLLGQTIAVLTEIVADEDSDQLQGKWTFVEDGQRMGLPTDENGVVETFVVRLRLLNYVYDLPSQLFQFTSETRDVIRLSVPEVPLPPRIHLLDADLGDGGAAGDDEGLGFRAASPFAPQFAIGRLRHSTADNTFSPMAGARSLQRRALSRLSMGGANRFSSQKISFPHQRSWWDPDNLPHPRNFVYMLWRTATHASSGSVGTARYDLFLSSCLVVRNTTQFHLSIFPSVPGPTNSKKSVFAAYHRKFMQCPARPPSASLPVFTSVLRRYQGPSPEAGAYEKRVQRRATRAPSGRLDKAGMSLENTRGASQKAGISASGAPLKVARQTVRTVPPTLKLPAMEHYIIEDPSAGDIGRKFSMVAANPSSDEEEGFLSALPGVKQRALGAEVTTQAGSRKPRSQSAARSTSRHRRERSWRATGAFGERGLQPIKETAGSKEFTLGNPAVQPARNRLKSEHSHESDDMFSPFVYRVATSEVGSQPRGNEETRRSSRGRGSPRKRDSPGGRKRVQLVAPEAEDSDKTDAENPAAASRNGFLAVSGRRFTRGLRKKKRGEKRGASKKYDAYAGEFIPVVLNVDCIELQPFDSMVKAVPLFWTLTDNAPLWVCLKKHAPRSKAEVRRIVKYPARCDFLAEEATLRAICGNALVNYRPRKSQLPPYQVHLEGPDREAVALSSSVRGVSLRCSRNAARDARIPGLFFEIVLEHCLVICNRLPRTMYVRPLSSAAVQQRDSEREPSVSQIRETDYVIEAGESLSFAADPAALIVLFDDLVSRPLEVAYKAQGTIVQKLFMDVAAPDHHTPSAFFDAEEGDASAAGVSSPDTPPPGSPPDTAEGVATAFVADADAVSLSSESVPGGLTGPEGSGDSRGFTGLQPGPQKLGDMHAEDMEKHGRSRAARRADEAHGADRGDAGEDPTPANSDFSLSQTNEEVESGSEGERRRRQGSVGTSTRQVSVAQDGDDLLACLPKKVILWVQLSDQAGSKKKAAATAFKFYNGTYVRSVTVFSDVWMINRCAYPILLKRVDSGALQLLESFQRVVLSQDFAASHLRLGVPCSQYHRIQDFAFYPRKQPDRLKACLNAAFMMQRHEAAAWSNDFVLSDMGTVGLYMTQTEQHPQLHYTVAMSIGPAPFFRTTIVEILPAFVLVNERQETPLWIRESSAGVGNSKERSYHRIDPGQFLEFHPQGRHPIMIEVTSLVQADLRATLADDGETESVSAGSGRRENGELQKLEEVSEDGAQASDPDAASVAHGQAASDLEQLREDKSGSKASSETDPRPDVGRNRDRDRDIKGIFDAKRCKGATLAQSETPPAPLSPTNEEPRRRKNVLGLLRGNKGKEGKKDKEQDKGKEEENWDAVARSEDARSPHPGGAELGAGDTSLWPQSGPSAPVPASLSGPEAEPVLSQKTAKQSLESPSGAKAKGSEEPPQVGLDAQAHGVSKSRSESDWLTLERDSVETPGSPRGDSRPLFQAVAAHAREEPGPSSDGDSSRPLLADVEDSWVKIPEATGKETQAPKSRSVEIQHEQRSLADGGRSVLDTRVRLGHTEVEQGTGARGGGSSQTVFHSFVAPHVSSSRAEVTTSLRRLSRGDTGGSLASSAHVASSQTSELVSVPDSASRAQNGDPDRYTLPLRESATGARREGHAGDSRQGQKARGGPGRPASEGPSGSEADSATPRHLRARSDWSFPLEITYARLLQIRHPADAPSNRATHAQVVPGRPAGLLTTPSHQARESSFAGSGPEGLDQDRDADREMSGSDKERKIVTSFGSWKRQGLTGVSDAVGPEATPGHQPPRGAISLRTAG</sequence>
<dbReference type="Pfam" id="PF12624">
    <property type="entry name" value="VPS13_N"/>
    <property type="match status" value="1"/>
</dbReference>
<feature type="compositionally biased region" description="Basic and acidic residues" evidence="2">
    <location>
        <begin position="656"/>
        <end position="672"/>
    </location>
</feature>
<feature type="region of interest" description="Disordered" evidence="2">
    <location>
        <begin position="3540"/>
        <end position="3561"/>
    </location>
</feature>
<feature type="compositionally biased region" description="Low complexity" evidence="2">
    <location>
        <begin position="1361"/>
        <end position="1370"/>
    </location>
</feature>
<feature type="region of interest" description="Disordered" evidence="2">
    <location>
        <begin position="4062"/>
        <end position="4193"/>
    </location>
</feature>
<feature type="region of interest" description="Disordered" evidence="2">
    <location>
        <begin position="4474"/>
        <end position="4614"/>
    </location>
</feature>
<feature type="compositionally biased region" description="Low complexity" evidence="2">
    <location>
        <begin position="601"/>
        <end position="612"/>
    </location>
</feature>
<feature type="compositionally biased region" description="Basic and acidic residues" evidence="2">
    <location>
        <begin position="6744"/>
        <end position="6754"/>
    </location>
</feature>
<feature type="region of interest" description="Disordered" evidence="2">
    <location>
        <begin position="4415"/>
        <end position="4447"/>
    </location>
</feature>
<feature type="region of interest" description="Disordered" evidence="2">
    <location>
        <begin position="5619"/>
        <end position="5762"/>
    </location>
</feature>
<evidence type="ECO:0000313" key="4">
    <source>
        <dbReference type="EMBL" id="KFG30334.1"/>
    </source>
</evidence>
<feature type="compositionally biased region" description="Basic and acidic residues" evidence="2">
    <location>
        <begin position="5684"/>
        <end position="5693"/>
    </location>
</feature>
<keyword evidence="1" id="KW-0813">Transport</keyword>
<dbReference type="InterPro" id="IPR026854">
    <property type="entry name" value="VPS13_N"/>
</dbReference>
<feature type="compositionally biased region" description="Basic and acidic residues" evidence="2">
    <location>
        <begin position="4931"/>
        <end position="4948"/>
    </location>
</feature>
<feature type="region of interest" description="Disordered" evidence="2">
    <location>
        <begin position="2547"/>
        <end position="2590"/>
    </location>
</feature>
<feature type="compositionally biased region" description="Polar residues" evidence="2">
    <location>
        <begin position="3109"/>
        <end position="3122"/>
    </location>
</feature>
<feature type="compositionally biased region" description="Gly residues" evidence="2">
    <location>
        <begin position="4777"/>
        <end position="4786"/>
    </location>
</feature>
<feature type="region of interest" description="Disordered" evidence="2">
    <location>
        <begin position="820"/>
        <end position="899"/>
    </location>
</feature>
<feature type="compositionally biased region" description="Polar residues" evidence="2">
    <location>
        <begin position="6631"/>
        <end position="6641"/>
    </location>
</feature>
<feature type="region of interest" description="Disordered" evidence="2">
    <location>
        <begin position="2692"/>
        <end position="2714"/>
    </location>
</feature>
<feature type="compositionally biased region" description="Basic and acidic residues" evidence="2">
    <location>
        <begin position="1162"/>
        <end position="1172"/>
    </location>
</feature>
<feature type="region of interest" description="Disordered" evidence="2">
    <location>
        <begin position="361"/>
        <end position="380"/>
    </location>
</feature>
<feature type="region of interest" description="Disordered" evidence="2">
    <location>
        <begin position="970"/>
        <end position="1023"/>
    </location>
</feature>
<feature type="compositionally biased region" description="Basic and acidic residues" evidence="2">
    <location>
        <begin position="1617"/>
        <end position="1632"/>
    </location>
</feature>